<dbReference type="PRINTS" id="PR00173">
    <property type="entry name" value="EDTRNSPORT"/>
</dbReference>
<keyword evidence="2" id="KW-0813">Transport</keyword>
<keyword evidence="3 7" id="KW-0812">Transmembrane</keyword>
<evidence type="ECO:0000256" key="1">
    <source>
        <dbReference type="ARBA" id="ARBA00004141"/>
    </source>
</evidence>
<name>A0ABS4X1H6_9MICO</name>
<feature type="transmembrane region" description="Helical" evidence="7">
    <location>
        <begin position="59"/>
        <end position="78"/>
    </location>
</feature>
<feature type="transmembrane region" description="Helical" evidence="7">
    <location>
        <begin position="180"/>
        <end position="200"/>
    </location>
</feature>
<feature type="transmembrane region" description="Helical" evidence="7">
    <location>
        <begin position="285"/>
        <end position="306"/>
    </location>
</feature>
<feature type="transmembrane region" description="Helical" evidence="7">
    <location>
        <begin position="384"/>
        <end position="412"/>
    </location>
</feature>
<evidence type="ECO:0000256" key="2">
    <source>
        <dbReference type="ARBA" id="ARBA00022448"/>
    </source>
</evidence>
<proteinExistence type="predicted"/>
<feature type="transmembrane region" description="Helical" evidence="7">
    <location>
        <begin position="326"/>
        <end position="352"/>
    </location>
</feature>
<comment type="subcellular location">
    <subcellularLocation>
        <location evidence="1">Membrane</location>
        <topology evidence="1">Multi-pass membrane protein</topology>
    </subcellularLocation>
</comment>
<dbReference type="Proteomes" id="UP001519290">
    <property type="component" value="Unassembled WGS sequence"/>
</dbReference>
<feature type="region of interest" description="Disordered" evidence="6">
    <location>
        <begin position="1"/>
        <end position="21"/>
    </location>
</feature>
<keyword evidence="5 7" id="KW-0472">Membrane</keyword>
<evidence type="ECO:0000256" key="4">
    <source>
        <dbReference type="ARBA" id="ARBA00022989"/>
    </source>
</evidence>
<comment type="caution">
    <text evidence="8">The sequence shown here is derived from an EMBL/GenBank/DDBJ whole genome shotgun (WGS) entry which is preliminary data.</text>
</comment>
<dbReference type="EMBL" id="JAGIOD010000001">
    <property type="protein sequence ID" value="MBP2382088.1"/>
    <property type="molecule type" value="Genomic_DNA"/>
</dbReference>
<feature type="transmembrane region" description="Helical" evidence="7">
    <location>
        <begin position="90"/>
        <end position="112"/>
    </location>
</feature>
<reference evidence="8 9" key="1">
    <citation type="submission" date="2021-03" db="EMBL/GenBank/DDBJ databases">
        <title>Sequencing the genomes of 1000 actinobacteria strains.</title>
        <authorList>
            <person name="Klenk H.-P."/>
        </authorList>
    </citation>
    <scope>NUCLEOTIDE SEQUENCE [LARGE SCALE GENOMIC DNA]</scope>
    <source>
        <strain evidence="8 9">DSM 14566</strain>
    </source>
</reference>
<gene>
    <name evidence="8" type="ORF">JOF43_002045</name>
</gene>
<feature type="transmembrane region" description="Helical" evidence="7">
    <location>
        <begin position="124"/>
        <end position="149"/>
    </location>
</feature>
<evidence type="ECO:0000256" key="5">
    <source>
        <dbReference type="ARBA" id="ARBA00023136"/>
    </source>
</evidence>
<keyword evidence="4 7" id="KW-1133">Transmembrane helix</keyword>
<dbReference type="Gene3D" id="1.10.3860.10">
    <property type="entry name" value="Sodium:dicarboxylate symporter"/>
    <property type="match status" value="1"/>
</dbReference>
<dbReference type="Pfam" id="PF00375">
    <property type="entry name" value="SDF"/>
    <property type="match status" value="1"/>
</dbReference>
<sequence>MNTVDHSVASDRTGDAADAADGVGPQAATDALGATATSGVAPASDSPGTTRPGRPRFGLLPRIVVAIVLGILLGLVMPESVARVFTTFNGLFSGFLGFLIPLIIVGLVTPAIGELGRGAGKMLAAAAGIAYLSTVLCGAFALALSLLLLPRMLGGESIGALENPEDSAIAPYFELDVPPVFDVMTALILSFCLGIGLTLVRRGALQESFEQLRTIIVRIIEAIIIPLLPLYIFGMFLGLTLNGQIWTVIGTFLAVVLLVFAMTVVVLLAQYGVAGWAMGRNPLKMLWTMIPAYATALGTSSSAATIPVTTECAKRNGIPDAIADFVIPLCATIHLAGSTLKITTFAVAIMIVTGMPLDIGALVGFVFMLGVVMIAAPGVPGGAIMAAAGVLSSILGFGEAAVGLMIAAYIAIDSFGTATNVTGDGAIAALMTRLSKRRGSGDLEDREHPQVQGV</sequence>
<evidence type="ECO:0000256" key="7">
    <source>
        <dbReference type="SAM" id="Phobius"/>
    </source>
</evidence>
<evidence type="ECO:0000256" key="3">
    <source>
        <dbReference type="ARBA" id="ARBA00022692"/>
    </source>
</evidence>
<feature type="transmembrane region" description="Helical" evidence="7">
    <location>
        <begin position="245"/>
        <end position="273"/>
    </location>
</feature>
<dbReference type="InterPro" id="IPR001991">
    <property type="entry name" value="Na-dicarboxylate_symporter"/>
</dbReference>
<evidence type="ECO:0000313" key="8">
    <source>
        <dbReference type="EMBL" id="MBP2382088.1"/>
    </source>
</evidence>
<dbReference type="InterPro" id="IPR036458">
    <property type="entry name" value="Na:dicarbo_symporter_sf"/>
</dbReference>
<keyword evidence="9" id="KW-1185">Reference proteome</keyword>
<organism evidence="8 9">
    <name type="scientific">Brachybacterium sacelli</name>
    <dbReference type="NCBI Taxonomy" id="173364"/>
    <lineage>
        <taxon>Bacteria</taxon>
        <taxon>Bacillati</taxon>
        <taxon>Actinomycetota</taxon>
        <taxon>Actinomycetes</taxon>
        <taxon>Micrococcales</taxon>
        <taxon>Dermabacteraceae</taxon>
        <taxon>Brachybacterium</taxon>
    </lineage>
</organism>
<feature type="transmembrane region" description="Helical" evidence="7">
    <location>
        <begin position="212"/>
        <end position="233"/>
    </location>
</feature>
<dbReference type="SUPFAM" id="SSF118215">
    <property type="entry name" value="Proton glutamate symport protein"/>
    <property type="match status" value="1"/>
</dbReference>
<dbReference type="RefSeq" id="WP_209901713.1">
    <property type="nucleotide sequence ID" value="NZ_BAAAJW010000037.1"/>
</dbReference>
<protein>
    <submittedName>
        <fullName evidence="8">Na+/H+-dicarboxylate symporter</fullName>
    </submittedName>
</protein>
<evidence type="ECO:0000313" key="9">
    <source>
        <dbReference type="Proteomes" id="UP001519290"/>
    </source>
</evidence>
<feature type="transmembrane region" description="Helical" evidence="7">
    <location>
        <begin position="359"/>
        <end position="378"/>
    </location>
</feature>
<dbReference type="PANTHER" id="PTHR42865">
    <property type="entry name" value="PROTON/GLUTAMATE-ASPARTATE SYMPORTER"/>
    <property type="match status" value="1"/>
</dbReference>
<dbReference type="PANTHER" id="PTHR42865:SF8">
    <property type="entry name" value="SERINE_THREONINE TRANSPORTER SSTT"/>
    <property type="match status" value="1"/>
</dbReference>
<accession>A0ABS4X1H6</accession>
<evidence type="ECO:0000256" key="6">
    <source>
        <dbReference type="SAM" id="MobiDB-lite"/>
    </source>
</evidence>